<sequence length="192" mass="20518">KAAALSEQSVAANAALQKTEQAVADLSDRVAALRTEDASLSAAIARDAEALRPMLPLVERLSLYPADTLLAAPVEPTRAISGLMVLRGLSKGLEQRAETMRARQARLTEVRATLEAQSQQLEGLSVQQTQQRDAVAAQARMARDAQTRSTRAAQAMASAVQAASRQAGTLQSAIDRLDTMETALQQQLDREA</sequence>
<reference evidence="1 2" key="1">
    <citation type="submission" date="2020-06" db="EMBL/GenBank/DDBJ databases">
        <title>Description of novel acetic acid bacteria.</title>
        <authorList>
            <person name="Sombolestani A."/>
        </authorList>
    </citation>
    <scope>NUCLEOTIDE SEQUENCE [LARGE SCALE GENOMIC DNA]</scope>
    <source>
        <strain evidence="1 2">LMG 27010</strain>
    </source>
</reference>
<keyword evidence="2" id="KW-1185">Reference proteome</keyword>
<accession>A0A850PHK1</accession>
<protein>
    <submittedName>
        <fullName evidence="1">Peptidase</fullName>
    </submittedName>
</protein>
<name>A0A850PHK1_9PROT</name>
<organism evidence="1 2">
    <name type="scientific">Ameyamaea chiangmaiensis</name>
    <dbReference type="NCBI Taxonomy" id="442969"/>
    <lineage>
        <taxon>Bacteria</taxon>
        <taxon>Pseudomonadati</taxon>
        <taxon>Pseudomonadota</taxon>
        <taxon>Alphaproteobacteria</taxon>
        <taxon>Acetobacterales</taxon>
        <taxon>Acetobacteraceae</taxon>
        <taxon>Ameyamaea</taxon>
    </lineage>
</organism>
<comment type="caution">
    <text evidence="1">The sequence shown here is derived from an EMBL/GenBank/DDBJ whole genome shotgun (WGS) entry which is preliminary data.</text>
</comment>
<dbReference type="Proteomes" id="UP000585665">
    <property type="component" value="Unassembled WGS sequence"/>
</dbReference>
<evidence type="ECO:0000313" key="2">
    <source>
        <dbReference type="Proteomes" id="UP000585665"/>
    </source>
</evidence>
<proteinExistence type="predicted"/>
<feature type="non-terminal residue" evidence="1">
    <location>
        <position position="1"/>
    </location>
</feature>
<dbReference type="EMBL" id="JABXXR010000366">
    <property type="protein sequence ID" value="NVN42263.1"/>
    <property type="molecule type" value="Genomic_DNA"/>
</dbReference>
<gene>
    <name evidence="1" type="ORF">HUK82_17090</name>
</gene>
<evidence type="ECO:0000313" key="1">
    <source>
        <dbReference type="EMBL" id="NVN42263.1"/>
    </source>
</evidence>
<feature type="non-terminal residue" evidence="1">
    <location>
        <position position="192"/>
    </location>
</feature>
<dbReference type="AlphaFoldDB" id="A0A850PHK1"/>